<evidence type="ECO:0000313" key="2">
    <source>
        <dbReference type="EMBL" id="RVW49422.1"/>
    </source>
</evidence>
<gene>
    <name evidence="2" type="ORF">CK203_080215</name>
</gene>
<name>A0A438EP06_VITVI</name>
<sequence>MTMKRMRDGEHESVSIANCLMLLSRGTDYDSIARVPVESSSARPVTGSSRRSRRWAATGPATRSQD</sequence>
<reference evidence="2 3" key="1">
    <citation type="journal article" date="2018" name="PLoS Genet.">
        <title>Population sequencing reveals clonal diversity and ancestral inbreeding in the grapevine cultivar Chardonnay.</title>
        <authorList>
            <person name="Roach M.J."/>
            <person name="Johnson D.L."/>
            <person name="Bohlmann J."/>
            <person name="van Vuuren H.J."/>
            <person name="Jones S.J."/>
            <person name="Pretorius I.S."/>
            <person name="Schmidt S.A."/>
            <person name="Borneman A.R."/>
        </authorList>
    </citation>
    <scope>NUCLEOTIDE SEQUENCE [LARGE SCALE GENOMIC DNA]</scope>
    <source>
        <strain evidence="3">cv. Chardonnay</strain>
        <tissue evidence="2">Leaf</tissue>
    </source>
</reference>
<feature type="region of interest" description="Disordered" evidence="1">
    <location>
        <begin position="37"/>
        <end position="66"/>
    </location>
</feature>
<proteinExistence type="predicted"/>
<feature type="compositionally biased region" description="Polar residues" evidence="1">
    <location>
        <begin position="38"/>
        <end position="49"/>
    </location>
</feature>
<evidence type="ECO:0000256" key="1">
    <source>
        <dbReference type="SAM" id="MobiDB-lite"/>
    </source>
</evidence>
<organism evidence="2 3">
    <name type="scientific">Vitis vinifera</name>
    <name type="common">Grape</name>
    <dbReference type="NCBI Taxonomy" id="29760"/>
    <lineage>
        <taxon>Eukaryota</taxon>
        <taxon>Viridiplantae</taxon>
        <taxon>Streptophyta</taxon>
        <taxon>Embryophyta</taxon>
        <taxon>Tracheophyta</taxon>
        <taxon>Spermatophyta</taxon>
        <taxon>Magnoliopsida</taxon>
        <taxon>eudicotyledons</taxon>
        <taxon>Gunneridae</taxon>
        <taxon>Pentapetalae</taxon>
        <taxon>rosids</taxon>
        <taxon>Vitales</taxon>
        <taxon>Vitaceae</taxon>
        <taxon>Viteae</taxon>
        <taxon>Vitis</taxon>
    </lineage>
</organism>
<comment type="caution">
    <text evidence="2">The sequence shown here is derived from an EMBL/GenBank/DDBJ whole genome shotgun (WGS) entry which is preliminary data.</text>
</comment>
<dbReference type="EMBL" id="QGNW01001227">
    <property type="protein sequence ID" value="RVW49422.1"/>
    <property type="molecule type" value="Genomic_DNA"/>
</dbReference>
<accession>A0A438EP06</accession>
<dbReference type="Proteomes" id="UP000288805">
    <property type="component" value="Unassembled WGS sequence"/>
</dbReference>
<protein>
    <submittedName>
        <fullName evidence="2">Uncharacterized protein</fullName>
    </submittedName>
</protein>
<dbReference type="AlphaFoldDB" id="A0A438EP06"/>
<evidence type="ECO:0000313" key="3">
    <source>
        <dbReference type="Proteomes" id="UP000288805"/>
    </source>
</evidence>